<evidence type="ECO:0000256" key="6">
    <source>
        <dbReference type="ARBA" id="ARBA00023040"/>
    </source>
</evidence>
<evidence type="ECO:0000256" key="4">
    <source>
        <dbReference type="ARBA" id="ARBA00022692"/>
    </source>
</evidence>
<dbReference type="GO" id="GO:0005886">
    <property type="term" value="C:plasma membrane"/>
    <property type="evidence" value="ECO:0007669"/>
    <property type="project" value="UniProtKB-SubCell"/>
</dbReference>
<feature type="region of interest" description="Disordered" evidence="10">
    <location>
        <begin position="367"/>
        <end position="402"/>
    </location>
</feature>
<dbReference type="PROSITE" id="PS50262">
    <property type="entry name" value="G_PROTEIN_RECEP_F1_2"/>
    <property type="match status" value="1"/>
</dbReference>
<keyword evidence="14" id="KW-1185">Reference proteome</keyword>
<keyword evidence="8 13" id="KW-0675">Receptor</keyword>
<feature type="transmembrane region" description="Helical" evidence="11">
    <location>
        <begin position="93"/>
        <end position="117"/>
    </location>
</feature>
<feature type="transmembrane region" description="Helical" evidence="11">
    <location>
        <begin position="58"/>
        <end position="81"/>
    </location>
</feature>
<keyword evidence="6" id="KW-0297">G-protein coupled receptor</keyword>
<evidence type="ECO:0000256" key="9">
    <source>
        <dbReference type="ARBA" id="ARBA00023224"/>
    </source>
</evidence>
<feature type="transmembrane region" description="Helical" evidence="11">
    <location>
        <begin position="20"/>
        <end position="38"/>
    </location>
</feature>
<reference evidence="13" key="2">
    <citation type="journal article" date="2023" name="BMC Genomics">
        <title>Pest status, molecular evolution, and epigenetic factors derived from the genome assembly of Frankliniella fusca, a thysanopteran phytovirus vector.</title>
        <authorList>
            <person name="Catto M.A."/>
            <person name="Labadie P.E."/>
            <person name="Jacobson A.L."/>
            <person name="Kennedy G.G."/>
            <person name="Srinivasan R."/>
            <person name="Hunt B.G."/>
        </authorList>
    </citation>
    <scope>NUCLEOTIDE SEQUENCE</scope>
    <source>
        <strain evidence="13">PL_HMW_Pooled</strain>
    </source>
</reference>
<reference evidence="13" key="1">
    <citation type="submission" date="2021-07" db="EMBL/GenBank/DDBJ databases">
        <authorList>
            <person name="Catto M.A."/>
            <person name="Jacobson A."/>
            <person name="Kennedy G."/>
            <person name="Labadie P."/>
            <person name="Hunt B.G."/>
            <person name="Srinivasan R."/>
        </authorList>
    </citation>
    <scope>NUCLEOTIDE SEQUENCE</scope>
    <source>
        <strain evidence="13">PL_HMW_Pooled</strain>
        <tissue evidence="13">Head</tissue>
    </source>
</reference>
<evidence type="ECO:0000256" key="2">
    <source>
        <dbReference type="ARBA" id="ARBA00010663"/>
    </source>
</evidence>
<evidence type="ECO:0000313" key="14">
    <source>
        <dbReference type="Proteomes" id="UP001219518"/>
    </source>
</evidence>
<feature type="transmembrane region" description="Helical" evidence="11">
    <location>
        <begin position="255"/>
        <end position="275"/>
    </location>
</feature>
<dbReference type="CDD" id="cd00637">
    <property type="entry name" value="7tm_classA_rhodopsin-like"/>
    <property type="match status" value="1"/>
</dbReference>
<dbReference type="PRINTS" id="PR00237">
    <property type="entry name" value="GPCRRHODOPSN"/>
</dbReference>
<sequence>MHCYLYENAKYGRRMTLTNLSLVTLAPPLMTGVAYGVAPGEEEMSPVTLDAHWNKVGRLLLLAAMAVVGSVGNVFFISAVLIEDFLRQRGNAFLVNVALADLLVTGLVIPASAVVILAGLRDHETACSFHWIVAVLSVLVTLLTYSAIAVENLMRLCLPPAWYEHVTPCKITTLVFLIWIVSGSVVGLQTALPLGPDYCHRKFPGLITYQMAVMVVLVAVPLVVTLLCFIAILVRVHSAKLPPSYKPPVTFSWDFSLMKTNFLSFVCFVIFWMPFGMVMEVQSINTVSPRVLYPLAWFALSKSCLNNFLYCVTNRHFRNAYVNLFHYCCCKTTVALSRRPRPEASRPTGDVRVHIIPGYNMYSYTSPQRAERAAASAAKPAAKRPPRPPGGRGNGGREVYEL</sequence>
<evidence type="ECO:0000256" key="3">
    <source>
        <dbReference type="ARBA" id="ARBA00022475"/>
    </source>
</evidence>
<keyword evidence="7 11" id="KW-0472">Membrane</keyword>
<protein>
    <submittedName>
        <fullName evidence="13">Melatonin receptor type 1A</fullName>
    </submittedName>
</protein>
<comment type="similarity">
    <text evidence="2">Belongs to the G-protein coupled receptor 1 family.</text>
</comment>
<name>A0AAE1GU90_9NEOP</name>
<evidence type="ECO:0000256" key="5">
    <source>
        <dbReference type="ARBA" id="ARBA00022989"/>
    </source>
</evidence>
<feature type="transmembrane region" description="Helical" evidence="11">
    <location>
        <begin position="129"/>
        <end position="150"/>
    </location>
</feature>
<dbReference type="PANTHER" id="PTHR24228:SF75">
    <property type="entry name" value="G-PROTEIN COUPLED RECEPTORS FAMILY 1 PROFILE DOMAIN-CONTAINING PROTEIN"/>
    <property type="match status" value="1"/>
</dbReference>
<organism evidence="13 14">
    <name type="scientific">Frankliniella fusca</name>
    <dbReference type="NCBI Taxonomy" id="407009"/>
    <lineage>
        <taxon>Eukaryota</taxon>
        <taxon>Metazoa</taxon>
        <taxon>Ecdysozoa</taxon>
        <taxon>Arthropoda</taxon>
        <taxon>Hexapoda</taxon>
        <taxon>Insecta</taxon>
        <taxon>Pterygota</taxon>
        <taxon>Neoptera</taxon>
        <taxon>Paraneoptera</taxon>
        <taxon>Thysanoptera</taxon>
        <taxon>Terebrantia</taxon>
        <taxon>Thripoidea</taxon>
        <taxon>Thripidae</taxon>
        <taxon>Frankliniella</taxon>
    </lineage>
</organism>
<gene>
    <name evidence="13" type="ORF">KUF71_019382</name>
</gene>
<evidence type="ECO:0000256" key="7">
    <source>
        <dbReference type="ARBA" id="ARBA00023136"/>
    </source>
</evidence>
<dbReference type="InterPro" id="IPR017452">
    <property type="entry name" value="GPCR_Rhodpsn_7TM"/>
</dbReference>
<keyword evidence="9" id="KW-0807">Transducer</keyword>
<dbReference type="Pfam" id="PF00001">
    <property type="entry name" value="7tm_1"/>
    <property type="match status" value="1"/>
</dbReference>
<dbReference type="PANTHER" id="PTHR24228">
    <property type="entry name" value="B2 BRADYKININ RECEPTOR/ANGIOTENSIN II RECEPTOR"/>
    <property type="match status" value="1"/>
</dbReference>
<dbReference type="SUPFAM" id="SSF81321">
    <property type="entry name" value="Family A G protein-coupled receptor-like"/>
    <property type="match status" value="1"/>
</dbReference>
<feature type="transmembrane region" description="Helical" evidence="11">
    <location>
        <begin position="295"/>
        <end position="312"/>
    </location>
</feature>
<evidence type="ECO:0000256" key="10">
    <source>
        <dbReference type="SAM" id="MobiDB-lite"/>
    </source>
</evidence>
<evidence type="ECO:0000256" key="1">
    <source>
        <dbReference type="ARBA" id="ARBA00004651"/>
    </source>
</evidence>
<dbReference type="InterPro" id="IPR000276">
    <property type="entry name" value="GPCR_Rhodpsn"/>
</dbReference>
<evidence type="ECO:0000259" key="12">
    <source>
        <dbReference type="PROSITE" id="PS50262"/>
    </source>
</evidence>
<feature type="domain" description="G-protein coupled receptors family 1 profile" evidence="12">
    <location>
        <begin position="72"/>
        <end position="310"/>
    </location>
</feature>
<dbReference type="Gene3D" id="1.20.1070.10">
    <property type="entry name" value="Rhodopsin 7-helix transmembrane proteins"/>
    <property type="match status" value="1"/>
</dbReference>
<evidence type="ECO:0000256" key="8">
    <source>
        <dbReference type="ARBA" id="ARBA00023170"/>
    </source>
</evidence>
<proteinExistence type="inferred from homology"/>
<evidence type="ECO:0000256" key="11">
    <source>
        <dbReference type="SAM" id="Phobius"/>
    </source>
</evidence>
<comment type="subcellular location">
    <subcellularLocation>
        <location evidence="1">Cell membrane</location>
        <topology evidence="1">Multi-pass membrane protein</topology>
    </subcellularLocation>
</comment>
<keyword evidence="4 11" id="KW-0812">Transmembrane</keyword>
<accession>A0AAE1GU90</accession>
<keyword evidence="3" id="KW-1003">Cell membrane</keyword>
<dbReference type="GO" id="GO:0004930">
    <property type="term" value="F:G protein-coupled receptor activity"/>
    <property type="evidence" value="ECO:0007669"/>
    <property type="project" value="UniProtKB-KW"/>
</dbReference>
<feature type="transmembrane region" description="Helical" evidence="11">
    <location>
        <begin position="171"/>
        <end position="192"/>
    </location>
</feature>
<dbReference type="EMBL" id="JAHWGI010000094">
    <property type="protein sequence ID" value="KAK3909327.1"/>
    <property type="molecule type" value="Genomic_DNA"/>
</dbReference>
<comment type="caution">
    <text evidence="13">The sequence shown here is derived from an EMBL/GenBank/DDBJ whole genome shotgun (WGS) entry which is preliminary data.</text>
</comment>
<dbReference type="AlphaFoldDB" id="A0AAE1GU90"/>
<keyword evidence="5 11" id="KW-1133">Transmembrane helix</keyword>
<dbReference type="Proteomes" id="UP001219518">
    <property type="component" value="Unassembled WGS sequence"/>
</dbReference>
<evidence type="ECO:0000313" key="13">
    <source>
        <dbReference type="EMBL" id="KAK3909327.1"/>
    </source>
</evidence>
<feature type="transmembrane region" description="Helical" evidence="11">
    <location>
        <begin position="212"/>
        <end position="234"/>
    </location>
</feature>